<evidence type="ECO:0008006" key="3">
    <source>
        <dbReference type="Google" id="ProtNLM"/>
    </source>
</evidence>
<protein>
    <recommendedName>
        <fullName evidence="3">Nucleotidyl transferase domain-containing protein</fullName>
    </recommendedName>
</protein>
<dbReference type="EMBL" id="CP119075">
    <property type="protein sequence ID" value="WED67271.1"/>
    <property type="molecule type" value="Genomic_DNA"/>
</dbReference>
<gene>
    <name evidence="1" type="ORF">PXH66_10460</name>
</gene>
<evidence type="ECO:0000313" key="1">
    <source>
        <dbReference type="EMBL" id="WED67271.1"/>
    </source>
</evidence>
<sequence>MNWIIPMAGRGTRTSDLGLFKPFIMVNGASILEWLLLSLSVHVTEASRFVFVTTAAFEKEFDVRATIRGSLDRCRIRAPFEVVLAPDVPPGPAKSVAFAVDALKGEDGMVTIVNVDQYVHFEIPAAMHDVVAPSQAGYMPLYAEFSSKASYAQIDGGLITRVVEKENISNLASAGVYGLSSVALLAHMLTQHFASGETVKGEYYVGPAYNHLIREGVPIHPAGTMAKFDLGNLKGIDVFSHRLQHNSCRFNPASAPVVF</sequence>
<evidence type="ECO:0000313" key="2">
    <source>
        <dbReference type="Proteomes" id="UP001218638"/>
    </source>
</evidence>
<organism evidence="1 2">
    <name type="scientific">Synoicihabitans lomoniglobus</name>
    <dbReference type="NCBI Taxonomy" id="2909285"/>
    <lineage>
        <taxon>Bacteria</taxon>
        <taxon>Pseudomonadati</taxon>
        <taxon>Verrucomicrobiota</taxon>
        <taxon>Opitutia</taxon>
        <taxon>Opitutales</taxon>
        <taxon>Opitutaceae</taxon>
        <taxon>Synoicihabitans</taxon>
    </lineage>
</organism>
<accession>A0AAF0CSN2</accession>
<dbReference type="RefSeq" id="WP_330928155.1">
    <property type="nucleotide sequence ID" value="NZ_CP119075.1"/>
</dbReference>
<dbReference type="AlphaFoldDB" id="A0AAF0CSN2"/>
<dbReference type="SUPFAM" id="SSF53448">
    <property type="entry name" value="Nucleotide-diphospho-sugar transferases"/>
    <property type="match status" value="1"/>
</dbReference>
<proteinExistence type="predicted"/>
<keyword evidence="2" id="KW-1185">Reference proteome</keyword>
<dbReference type="Gene3D" id="3.90.550.10">
    <property type="entry name" value="Spore Coat Polysaccharide Biosynthesis Protein SpsA, Chain A"/>
    <property type="match status" value="1"/>
</dbReference>
<reference evidence="1" key="1">
    <citation type="submission" date="2023-03" db="EMBL/GenBank/DDBJ databases">
        <title>Lomoglobus Profundus gen. nov., sp. nov., a novel member of the phylum Verrucomicrobia, isolated from deep-marine sediment of South China Sea.</title>
        <authorList>
            <person name="Ahmad T."/>
            <person name="Ishaq S.E."/>
            <person name="Wang F."/>
        </authorList>
    </citation>
    <scope>NUCLEOTIDE SEQUENCE</scope>
    <source>
        <strain evidence="1">LMO-M01</strain>
    </source>
</reference>
<name>A0AAF0CSN2_9BACT</name>
<dbReference type="InterPro" id="IPR029044">
    <property type="entry name" value="Nucleotide-diphossugar_trans"/>
</dbReference>
<dbReference type="KEGG" id="slom:PXH66_10460"/>
<dbReference type="Proteomes" id="UP001218638">
    <property type="component" value="Chromosome"/>
</dbReference>